<dbReference type="Proteomes" id="UP000177649">
    <property type="component" value="Unassembled WGS sequence"/>
</dbReference>
<evidence type="ECO:0008006" key="4">
    <source>
        <dbReference type="Google" id="ProtNLM"/>
    </source>
</evidence>
<name>A0A1G2Q1T5_9BACT</name>
<keyword evidence="1" id="KW-0472">Membrane</keyword>
<keyword evidence="1" id="KW-1133">Transmembrane helix</keyword>
<dbReference type="STRING" id="1802370.A2Z62_00640"/>
<gene>
    <name evidence="2" type="ORF">A2Z62_00640</name>
</gene>
<keyword evidence="1" id="KW-0812">Transmembrane</keyword>
<proteinExistence type="predicted"/>
<dbReference type="EMBL" id="MHTA01000009">
    <property type="protein sequence ID" value="OHA54535.1"/>
    <property type="molecule type" value="Genomic_DNA"/>
</dbReference>
<dbReference type="AlphaFoldDB" id="A0A1G2Q1T5"/>
<evidence type="ECO:0000256" key="1">
    <source>
        <dbReference type="SAM" id="Phobius"/>
    </source>
</evidence>
<comment type="caution">
    <text evidence="2">The sequence shown here is derived from an EMBL/GenBank/DDBJ whole genome shotgun (WGS) entry which is preliminary data.</text>
</comment>
<sequence>MPRKIIKDVFLRKKEERPLVEELEMEKTKKSRFLFKLVISFLILILLGALGAVILNRISTVAVNVSPYKETLAIDSRIRARANATADGLLFEIAQLNAEESGLVTATGISSGGQYASGKIIVYNNYGSAPQRLIANTRFQTSDGKVYRIKGAISVPGMGMTEATVYADQAGEEYNIKPTDFTLPGLKGGPRFEKVFAKSKSAMSGGSSVNARVVKKEDIDSVRTAVNEKLKNRLTETLSKQKPEGYVLFAGAVKIEYMENPDNPKVGDSSSRSMAFKTNGSATGYLFKKDALAKALADDSSGDLKKAPKNEPVAVDNVESLDFSLISADAKNKEITVRLKGNADFVWVVDTAKLLEEIVNYKGKGYTSVFQNYPAIEKAAIVKSPKWWPRFPKDKSKIKINIETGKATTTSSQR</sequence>
<protein>
    <recommendedName>
        <fullName evidence="4">Baseplate protein J-like domain-containing protein</fullName>
    </recommendedName>
</protein>
<reference evidence="2 3" key="1">
    <citation type="journal article" date="2016" name="Nat. Commun.">
        <title>Thousands of microbial genomes shed light on interconnected biogeochemical processes in an aquifer system.</title>
        <authorList>
            <person name="Anantharaman K."/>
            <person name="Brown C.T."/>
            <person name="Hug L.A."/>
            <person name="Sharon I."/>
            <person name="Castelle C.J."/>
            <person name="Probst A.J."/>
            <person name="Thomas B.C."/>
            <person name="Singh A."/>
            <person name="Wilkins M.J."/>
            <person name="Karaoz U."/>
            <person name="Brodie E.L."/>
            <person name="Williams K.H."/>
            <person name="Hubbard S.S."/>
            <person name="Banfield J.F."/>
        </authorList>
    </citation>
    <scope>NUCLEOTIDE SEQUENCE [LARGE SCALE GENOMIC DNA]</scope>
</reference>
<evidence type="ECO:0000313" key="3">
    <source>
        <dbReference type="Proteomes" id="UP000177649"/>
    </source>
</evidence>
<feature type="transmembrane region" description="Helical" evidence="1">
    <location>
        <begin position="33"/>
        <end position="55"/>
    </location>
</feature>
<accession>A0A1G2Q1T5</accession>
<organism evidence="2 3">
    <name type="scientific">Candidatus Terrybacteria bacterium RIFCSPLOWO2_02_42_20</name>
    <dbReference type="NCBI Taxonomy" id="1802370"/>
    <lineage>
        <taxon>Bacteria</taxon>
        <taxon>Candidatus Terryibacteriota</taxon>
    </lineage>
</organism>
<evidence type="ECO:0000313" key="2">
    <source>
        <dbReference type="EMBL" id="OHA54535.1"/>
    </source>
</evidence>